<sequence>MLEISADKIAFVIIRARDYDQGLDGRGGRNAFELRDFIADLNDDEQAALTAVMWIGRGTYEPEDLAEAVATARAEKTTPTEDYLMGEPQLADHLEAGMAALGLDATGAEDDLLKF</sequence>
<dbReference type="RefSeq" id="WP_036716213.1">
    <property type="nucleotide sequence ID" value="NZ_JRKS01000002.1"/>
</dbReference>
<evidence type="ECO:0000313" key="1">
    <source>
        <dbReference type="EMBL" id="KGJ09424.1"/>
    </source>
</evidence>
<dbReference type="STRING" id="690417.IC63_01270"/>
<gene>
    <name evidence="1" type="ORF">IC63_01270</name>
</gene>
<comment type="caution">
    <text evidence="1">The sequence shown here is derived from an EMBL/GenBank/DDBJ whole genome shotgun (WGS) entry which is preliminary data.</text>
</comment>
<dbReference type="OrthoDB" id="5641374at2"/>
<accession>A0A099FFU4</accession>
<evidence type="ECO:0000313" key="2">
    <source>
        <dbReference type="Proteomes" id="UP000029917"/>
    </source>
</evidence>
<keyword evidence="2" id="KW-1185">Reference proteome</keyword>
<evidence type="ECO:0008006" key="3">
    <source>
        <dbReference type="Google" id="ProtNLM"/>
    </source>
</evidence>
<dbReference type="Pfam" id="PF12616">
    <property type="entry name" value="DUF3775"/>
    <property type="match status" value="1"/>
</dbReference>
<proteinExistence type="predicted"/>
<protein>
    <recommendedName>
        <fullName evidence="3">DUF3775 domain-containing protein</fullName>
    </recommendedName>
</protein>
<dbReference type="InterPro" id="IPR022254">
    <property type="entry name" value="DUF3775"/>
</dbReference>
<reference evidence="1 2" key="2">
    <citation type="submission" date="2014-10" db="EMBL/GenBank/DDBJ databases">
        <title>Paracoccus sanguinis sp. nov., isolated from clinical specimens of New York State patients.</title>
        <authorList>
            <person name="Mingle L.A."/>
            <person name="Cole J.A."/>
            <person name="Lapierre P."/>
            <person name="Musser K.A."/>
        </authorList>
    </citation>
    <scope>NUCLEOTIDE SEQUENCE [LARGE SCALE GENOMIC DNA]</scope>
    <source>
        <strain evidence="1 2">HAMBI 3106</strain>
    </source>
</reference>
<reference evidence="1 2" key="1">
    <citation type="submission" date="2014-09" db="EMBL/GenBank/DDBJ databases">
        <authorList>
            <person name="McGinnis J.M."/>
            <person name="Wolfgang W.J."/>
        </authorList>
    </citation>
    <scope>NUCLEOTIDE SEQUENCE [LARGE SCALE GENOMIC DNA]</scope>
    <source>
        <strain evidence="1 2">HAMBI 3106</strain>
    </source>
</reference>
<name>A0A099FFU4_9RHOB</name>
<dbReference type="Proteomes" id="UP000029917">
    <property type="component" value="Unassembled WGS sequence"/>
</dbReference>
<dbReference type="AlphaFoldDB" id="A0A099FFU4"/>
<dbReference type="EMBL" id="JRKS01000002">
    <property type="protein sequence ID" value="KGJ09424.1"/>
    <property type="molecule type" value="Genomic_DNA"/>
</dbReference>
<organism evidence="1 2">
    <name type="scientific">Paracoccus sphaerophysae</name>
    <dbReference type="NCBI Taxonomy" id="690417"/>
    <lineage>
        <taxon>Bacteria</taxon>
        <taxon>Pseudomonadati</taxon>
        <taxon>Pseudomonadota</taxon>
        <taxon>Alphaproteobacteria</taxon>
        <taxon>Rhodobacterales</taxon>
        <taxon>Paracoccaceae</taxon>
        <taxon>Paracoccus</taxon>
    </lineage>
</organism>